<evidence type="ECO:0000313" key="8">
    <source>
        <dbReference type="Proteomes" id="UP001300012"/>
    </source>
</evidence>
<dbReference type="CDD" id="cd01095">
    <property type="entry name" value="Nitrilotriacetate_monoxgenase"/>
    <property type="match status" value="1"/>
</dbReference>
<keyword evidence="2" id="KW-0288">FMN</keyword>
<proteinExistence type="inferred from homology"/>
<accession>A0ABT1YHW5</accession>
<dbReference type="EMBL" id="JANQBD010000011">
    <property type="protein sequence ID" value="MCR8632777.1"/>
    <property type="molecule type" value="Genomic_DNA"/>
</dbReference>
<organism evidence="7 8">
    <name type="scientific">Paenibacillus radicis</name>
    <name type="common">ex Xue et al. 2023</name>
    <dbReference type="NCBI Taxonomy" id="2972489"/>
    <lineage>
        <taxon>Bacteria</taxon>
        <taxon>Bacillati</taxon>
        <taxon>Bacillota</taxon>
        <taxon>Bacilli</taxon>
        <taxon>Bacillales</taxon>
        <taxon>Paenibacillaceae</taxon>
        <taxon>Paenibacillus</taxon>
    </lineage>
</organism>
<dbReference type="InterPro" id="IPR036661">
    <property type="entry name" value="Luciferase-like_sf"/>
</dbReference>
<evidence type="ECO:0000256" key="5">
    <source>
        <dbReference type="ARBA" id="ARBA00033748"/>
    </source>
</evidence>
<evidence type="ECO:0000256" key="3">
    <source>
        <dbReference type="ARBA" id="ARBA00023002"/>
    </source>
</evidence>
<comment type="similarity">
    <text evidence="5">Belongs to the NtaA/SnaA/DszA monooxygenase family.</text>
</comment>
<keyword evidence="1" id="KW-0285">Flavoprotein</keyword>
<dbReference type="SUPFAM" id="SSF51679">
    <property type="entry name" value="Bacterial luciferase-like"/>
    <property type="match status" value="1"/>
</dbReference>
<reference evidence="7 8" key="1">
    <citation type="submission" date="2022-08" db="EMBL/GenBank/DDBJ databases">
        <title>Paenibacillus endoradicis sp. nov., Paenibacillus radicibacter sp. nov and Paenibacillus pararadicis sp. nov., three cold-adapted plant growth-promoting bacteria isolated from root of Larix gmelinii in Great Khingan.</title>
        <authorList>
            <person name="Xue H."/>
        </authorList>
    </citation>
    <scope>NUCLEOTIDE SEQUENCE [LARGE SCALE GENOMIC DNA]</scope>
    <source>
        <strain evidence="7 8">N5-1-1-5</strain>
    </source>
</reference>
<dbReference type="Pfam" id="PF00296">
    <property type="entry name" value="Bac_luciferase"/>
    <property type="match status" value="1"/>
</dbReference>
<protein>
    <submittedName>
        <fullName evidence="7">LLM class flavin-dependent oxidoreductase</fullName>
    </submittedName>
</protein>
<dbReference type="Proteomes" id="UP001300012">
    <property type="component" value="Unassembled WGS sequence"/>
</dbReference>
<dbReference type="InterPro" id="IPR016215">
    <property type="entry name" value="NTA_MOA"/>
</dbReference>
<gene>
    <name evidence="7" type="ORF">NV381_16360</name>
</gene>
<dbReference type="Gene3D" id="3.20.20.30">
    <property type="entry name" value="Luciferase-like domain"/>
    <property type="match status" value="1"/>
</dbReference>
<evidence type="ECO:0000256" key="2">
    <source>
        <dbReference type="ARBA" id="ARBA00022643"/>
    </source>
</evidence>
<evidence type="ECO:0000259" key="6">
    <source>
        <dbReference type="Pfam" id="PF00296"/>
    </source>
</evidence>
<dbReference type="PIRSF" id="PIRSF000337">
    <property type="entry name" value="NTA_MOA"/>
    <property type="match status" value="1"/>
</dbReference>
<comment type="caution">
    <text evidence="7">The sequence shown here is derived from an EMBL/GenBank/DDBJ whole genome shotgun (WGS) entry which is preliminary data.</text>
</comment>
<keyword evidence="3" id="KW-0560">Oxidoreductase</keyword>
<sequence>MSQTVRQLKFGLFLQAAGHHVAGWRHHEAQAGSENFELIQQLAQTAERAKFDMVFLADGLTTSPDSPASVVARFEPITLLAALSKVTERIGLAVTASTTYYEPFNLARLLASVDLLSRGRAAWNVVTTSTLSAAQNFNRDQHEEHGIRYERAEEFVEVVKGLWDSWEEDPYIVNKTTGDYIDRNKLHTLNHAGKYYSVKGPLNVTRSPQGHPVVIQAGSSDTGQDLAARIGEVVFTAQQTLEEAQLFYSSLKGRLQQYGRSPEHLLILPGLLPVIGKTEREARDKYEYLQSFVDDSRAIASLSERFQFDLSGYSLDDQLPDIPESNGRKSRPQLLLNLARREGLTLRQLYKEVAGARGHRIVVGTPVQIADHIEKWFAGNGADGFNIMPPYVPGGLEDFVDGVIPELQSRGLFRTEYEGRTLRENLGLPIPVNRYTRVETK</sequence>
<feature type="domain" description="Luciferase-like" evidence="6">
    <location>
        <begin position="23"/>
        <end position="381"/>
    </location>
</feature>
<evidence type="ECO:0000256" key="4">
    <source>
        <dbReference type="ARBA" id="ARBA00023033"/>
    </source>
</evidence>
<dbReference type="RefSeq" id="WP_258214363.1">
    <property type="nucleotide sequence ID" value="NZ_JANQBD010000011.1"/>
</dbReference>
<keyword evidence="4" id="KW-0503">Monooxygenase</keyword>
<dbReference type="NCBIfam" id="TIGR03860">
    <property type="entry name" value="FMN_nitrolo"/>
    <property type="match status" value="1"/>
</dbReference>
<keyword evidence="8" id="KW-1185">Reference proteome</keyword>
<dbReference type="InterPro" id="IPR051260">
    <property type="entry name" value="Diverse_substr_monoxygenases"/>
</dbReference>
<evidence type="ECO:0000256" key="1">
    <source>
        <dbReference type="ARBA" id="ARBA00022630"/>
    </source>
</evidence>
<evidence type="ECO:0000313" key="7">
    <source>
        <dbReference type="EMBL" id="MCR8632777.1"/>
    </source>
</evidence>
<name>A0ABT1YHW5_9BACL</name>
<dbReference type="PANTHER" id="PTHR30011:SF16">
    <property type="entry name" value="C2H2 FINGER DOMAIN TRANSCRIPTION FACTOR (EUROFUNG)-RELATED"/>
    <property type="match status" value="1"/>
</dbReference>
<dbReference type="InterPro" id="IPR011251">
    <property type="entry name" value="Luciferase-like_dom"/>
</dbReference>
<dbReference type="PANTHER" id="PTHR30011">
    <property type="entry name" value="ALKANESULFONATE MONOOXYGENASE-RELATED"/>
    <property type="match status" value="1"/>
</dbReference>